<dbReference type="Bgee" id="ENSAMXG00000038818">
    <property type="expression patterns" value="Expressed in liver and 1 other cell type or tissue"/>
</dbReference>
<dbReference type="AlphaFoldDB" id="A0A3B1KLG8"/>
<accession>A0A3B1KLG8</accession>
<name>A0A3B1KLG8_ASTMX</name>
<dbReference type="InParanoid" id="A0A3B1KLG8"/>
<organism evidence="1 2">
    <name type="scientific">Astyanax mexicanus</name>
    <name type="common">Blind cave fish</name>
    <name type="synonym">Astyanax fasciatus mexicanus</name>
    <dbReference type="NCBI Taxonomy" id="7994"/>
    <lineage>
        <taxon>Eukaryota</taxon>
        <taxon>Metazoa</taxon>
        <taxon>Chordata</taxon>
        <taxon>Craniata</taxon>
        <taxon>Vertebrata</taxon>
        <taxon>Euteleostomi</taxon>
        <taxon>Actinopterygii</taxon>
        <taxon>Neopterygii</taxon>
        <taxon>Teleostei</taxon>
        <taxon>Ostariophysi</taxon>
        <taxon>Characiformes</taxon>
        <taxon>Characoidei</taxon>
        <taxon>Acestrorhamphidae</taxon>
        <taxon>Acestrorhamphinae</taxon>
        <taxon>Astyanax</taxon>
    </lineage>
</organism>
<dbReference type="Ensembl" id="ENSAMXT00000055964.1">
    <property type="protein sequence ID" value="ENSAMXP00000054724.1"/>
    <property type="gene ID" value="ENSAMXG00000038818.1"/>
</dbReference>
<reference evidence="1" key="3">
    <citation type="submission" date="2025-08" db="UniProtKB">
        <authorList>
            <consortium name="Ensembl"/>
        </authorList>
    </citation>
    <scope>IDENTIFICATION</scope>
</reference>
<reference evidence="2" key="1">
    <citation type="submission" date="2013-03" db="EMBL/GenBank/DDBJ databases">
        <authorList>
            <person name="Jeffery W."/>
            <person name="Warren W."/>
            <person name="Wilson R.K."/>
        </authorList>
    </citation>
    <scope>NUCLEOTIDE SEQUENCE</scope>
    <source>
        <strain evidence="2">female</strain>
    </source>
</reference>
<reference evidence="1" key="4">
    <citation type="submission" date="2025-09" db="UniProtKB">
        <authorList>
            <consortium name="Ensembl"/>
        </authorList>
    </citation>
    <scope>IDENTIFICATION</scope>
</reference>
<dbReference type="Proteomes" id="UP000018467">
    <property type="component" value="Unassembled WGS sequence"/>
</dbReference>
<evidence type="ECO:0000313" key="2">
    <source>
        <dbReference type="Proteomes" id="UP000018467"/>
    </source>
</evidence>
<sequence>MGLLYSHTESRSVAQAGVQWHNLGSLQPPPALSFKRLPPLPWLSVYIFSKNGLSPCSPGFFELLEPQTVSPVGPAGLELLTPGDPPALGRSLTSRPEAEQSIGMILLTTNLHLQVRVIPTLPRPPSSLGYRLPTTTRLIFLYF</sequence>
<keyword evidence="2" id="KW-1185">Reference proteome</keyword>
<proteinExistence type="predicted"/>
<reference evidence="2" key="2">
    <citation type="journal article" date="2014" name="Nat. Commun.">
        <title>The cavefish genome reveals candidate genes for eye loss.</title>
        <authorList>
            <person name="McGaugh S.E."/>
            <person name="Gross J.B."/>
            <person name="Aken B."/>
            <person name="Blin M."/>
            <person name="Borowsky R."/>
            <person name="Chalopin D."/>
            <person name="Hinaux H."/>
            <person name="Jeffery W.R."/>
            <person name="Keene A."/>
            <person name="Ma L."/>
            <person name="Minx P."/>
            <person name="Murphy D."/>
            <person name="O'Quin K.E."/>
            <person name="Retaux S."/>
            <person name="Rohner N."/>
            <person name="Searle S.M."/>
            <person name="Stahl B.A."/>
            <person name="Tabin C."/>
            <person name="Volff J.N."/>
            <person name="Yoshizawa M."/>
            <person name="Warren W.C."/>
        </authorList>
    </citation>
    <scope>NUCLEOTIDE SEQUENCE [LARGE SCALE GENOMIC DNA]</scope>
    <source>
        <strain evidence="2">female</strain>
    </source>
</reference>
<evidence type="ECO:0000313" key="1">
    <source>
        <dbReference type="Ensembl" id="ENSAMXP00000054724.1"/>
    </source>
</evidence>
<protein>
    <submittedName>
        <fullName evidence="1">Uncharacterized protein</fullName>
    </submittedName>
</protein>